<gene>
    <name evidence="1" type="ORF">RGB73_15180</name>
</gene>
<dbReference type="Proteomes" id="UP001256827">
    <property type="component" value="Chromosome"/>
</dbReference>
<protein>
    <submittedName>
        <fullName evidence="1">YmaF family protein</fullName>
    </submittedName>
</protein>
<evidence type="ECO:0000313" key="1">
    <source>
        <dbReference type="EMBL" id="WNC17725.1"/>
    </source>
</evidence>
<evidence type="ECO:0000313" key="2">
    <source>
        <dbReference type="Proteomes" id="UP001256827"/>
    </source>
</evidence>
<proteinExistence type="predicted"/>
<dbReference type="InterPro" id="IPR024307">
    <property type="entry name" value="YmaF"/>
</dbReference>
<reference evidence="1 2" key="1">
    <citation type="submission" date="2023-09" db="EMBL/GenBank/DDBJ databases">
        <title>Complete Genome and Methylome dissection of Bacillus brevis NEB573 original source of BbsI restriction endonuclease.</title>
        <authorList>
            <person name="Fomenkov A."/>
            <person name="Roberts R.D."/>
        </authorList>
    </citation>
    <scope>NUCLEOTIDE SEQUENCE [LARGE SCALE GENOMIC DNA]</scope>
    <source>
        <strain evidence="1 2">NEB573</strain>
    </source>
</reference>
<dbReference type="EMBL" id="CP134050">
    <property type="protein sequence ID" value="WNC17725.1"/>
    <property type="molecule type" value="Genomic_DNA"/>
</dbReference>
<organism evidence="1 2">
    <name type="scientific">Brevibacillus brevis</name>
    <name type="common">Bacillus brevis</name>
    <dbReference type="NCBI Taxonomy" id="1393"/>
    <lineage>
        <taxon>Bacteria</taxon>
        <taxon>Bacillati</taxon>
        <taxon>Bacillota</taxon>
        <taxon>Bacilli</taxon>
        <taxon>Bacillales</taxon>
        <taxon>Paenibacillaceae</taxon>
        <taxon>Brevibacillus</taxon>
    </lineage>
</organism>
<keyword evidence="2" id="KW-1185">Reference proteome</keyword>
<sequence>MRGRTSPPEGTGYGHVHYYEGTTSYDDGHVHHYRGWTGPPIPLPNGNHYHEFSGQTTYDDGHIHYYRGGTSEAFG</sequence>
<dbReference type="Pfam" id="PF12788">
    <property type="entry name" value="YmaF"/>
    <property type="match status" value="1"/>
</dbReference>
<accession>A0ABY9TCA2</accession>
<dbReference type="RefSeq" id="WP_310774333.1">
    <property type="nucleotide sequence ID" value="NZ_CP134050.1"/>
</dbReference>
<name>A0ABY9TCA2_BREBE</name>